<protein>
    <submittedName>
        <fullName evidence="10">Cytochrome c peroxidase</fullName>
    </submittedName>
</protein>
<dbReference type="InterPro" id="IPR051395">
    <property type="entry name" value="Cytochrome_c_Peroxidase/MauG"/>
</dbReference>
<dbReference type="GO" id="GO:0004601">
    <property type="term" value="F:peroxidase activity"/>
    <property type="evidence" value="ECO:0007669"/>
    <property type="project" value="UniProtKB-KW"/>
</dbReference>
<evidence type="ECO:0000256" key="8">
    <source>
        <dbReference type="SAM" id="SignalP"/>
    </source>
</evidence>
<keyword evidence="3 7" id="KW-0479">Metal-binding</keyword>
<comment type="subcellular location">
    <subcellularLocation>
        <location evidence="1">Cell envelope</location>
    </subcellularLocation>
</comment>
<dbReference type="PROSITE" id="PS51007">
    <property type="entry name" value="CYTC"/>
    <property type="match status" value="2"/>
</dbReference>
<dbReference type="InterPro" id="IPR036909">
    <property type="entry name" value="Cyt_c-like_dom_sf"/>
</dbReference>
<dbReference type="Pfam" id="PF03150">
    <property type="entry name" value="CCP_MauG"/>
    <property type="match status" value="1"/>
</dbReference>
<evidence type="ECO:0000256" key="2">
    <source>
        <dbReference type="ARBA" id="ARBA00022617"/>
    </source>
</evidence>
<accession>A0ABT8W6R3</accession>
<feature type="chain" id="PRO_5047178216" evidence="8">
    <location>
        <begin position="29"/>
        <end position="602"/>
    </location>
</feature>
<keyword evidence="4 8" id="KW-0732">Signal</keyword>
<keyword evidence="11" id="KW-1185">Reference proteome</keyword>
<comment type="caution">
    <text evidence="10">The sequence shown here is derived from an EMBL/GenBank/DDBJ whole genome shotgun (WGS) entry which is preliminary data.</text>
</comment>
<dbReference type="PROSITE" id="PS51257">
    <property type="entry name" value="PROKAR_LIPOPROTEIN"/>
    <property type="match status" value="1"/>
</dbReference>
<evidence type="ECO:0000313" key="11">
    <source>
        <dbReference type="Proteomes" id="UP001176883"/>
    </source>
</evidence>
<dbReference type="SUPFAM" id="SSF46626">
    <property type="entry name" value="Cytochrome c"/>
    <property type="match status" value="2"/>
</dbReference>
<evidence type="ECO:0000256" key="3">
    <source>
        <dbReference type="ARBA" id="ARBA00022723"/>
    </source>
</evidence>
<evidence type="ECO:0000256" key="7">
    <source>
        <dbReference type="PROSITE-ProRule" id="PRU00433"/>
    </source>
</evidence>
<feature type="domain" description="Cytochrome c" evidence="9">
    <location>
        <begin position="305"/>
        <end position="433"/>
    </location>
</feature>
<feature type="signal peptide" evidence="8">
    <location>
        <begin position="1"/>
        <end position="28"/>
    </location>
</feature>
<dbReference type="PANTHER" id="PTHR30600">
    <property type="entry name" value="CYTOCHROME C PEROXIDASE-RELATED"/>
    <property type="match status" value="1"/>
</dbReference>
<proteinExistence type="predicted"/>
<dbReference type="EMBL" id="JAUOEK010000055">
    <property type="protein sequence ID" value="MDO5968808.1"/>
    <property type="molecule type" value="Genomic_DNA"/>
</dbReference>
<evidence type="ECO:0000256" key="6">
    <source>
        <dbReference type="ARBA" id="ARBA00023004"/>
    </source>
</evidence>
<keyword evidence="2 7" id="KW-0349">Heme</keyword>
<evidence type="ECO:0000256" key="4">
    <source>
        <dbReference type="ARBA" id="ARBA00022729"/>
    </source>
</evidence>
<dbReference type="PANTHER" id="PTHR30600:SF10">
    <property type="entry name" value="BLL6722 PROTEIN"/>
    <property type="match status" value="1"/>
</dbReference>
<dbReference type="InterPro" id="IPR004852">
    <property type="entry name" value="Di-haem_cyt_c_peroxidsae"/>
</dbReference>
<name>A0ABT8W6R3_9FLAO</name>
<evidence type="ECO:0000256" key="1">
    <source>
        <dbReference type="ARBA" id="ARBA00004196"/>
    </source>
</evidence>
<dbReference type="Gene3D" id="1.10.760.10">
    <property type="entry name" value="Cytochrome c-like domain"/>
    <property type="match status" value="2"/>
</dbReference>
<sequence>MTLKIFSQAKTYLCVCLLLLIVASCNNKNDAHKTTNQATKKIENLYVHFLTNAIKNLDSIEGKSIKEQKKYYALARKNFKLLEPILAYTDKNNYKTLNAPNITIVKGEVSFDTKVLNPIGFQVIEETLYEEPLDTIALRHTVSITSGRLKLIKKNLLLKLKDYHIIWLLRDQLARIATTGITGFDSPVLNQSLLESSYTYQTVIDILKYHEANFTSKELLDTFITLVKKAQEALQHDFDTFDRFEFIKNHIHPQLETLVNIQKDWNVKFPFEMALSNNVTSLFSKETINQDYFTDYLSDTIQLQKKIDLGKELFNDTSLSKDYTMACATCHVKDLAFTDGRKTFDNRQTRNTPTVTYSAYQRAFFMDARAGSLEGQIVGVVKNHNEFNISMDTIINRLMKNETYKEKIATLYNNKRVDFNIRHAIASYIRTLNTFDSKFDRNIRGEENTLTAQEKLGFNLFTGKALCATCHFAPVFNGTVPPYFKDTELEFIGVPATTDTINPKISPDLGRYNLFKTEERKHFFKTPTVRNIAKTAPYMHNGVYNTLEEVMEFYNKGGGAGLGIENEYQTLPFDNLQLSEAEIQAIITFMKTLTDDNISEKH</sequence>
<dbReference type="InterPro" id="IPR009056">
    <property type="entry name" value="Cyt_c-like_dom"/>
</dbReference>
<keyword evidence="6 7" id="KW-0408">Iron</keyword>
<gene>
    <name evidence="10" type="ORF">Q4Q35_03230</name>
</gene>
<keyword evidence="5" id="KW-0560">Oxidoreductase</keyword>
<organism evidence="10 11">
    <name type="scientific">Flavivirga aquimarina</name>
    <dbReference type="NCBI Taxonomy" id="2027862"/>
    <lineage>
        <taxon>Bacteria</taxon>
        <taxon>Pseudomonadati</taxon>
        <taxon>Bacteroidota</taxon>
        <taxon>Flavobacteriia</taxon>
        <taxon>Flavobacteriales</taxon>
        <taxon>Flavobacteriaceae</taxon>
        <taxon>Flavivirga</taxon>
    </lineage>
</organism>
<evidence type="ECO:0000259" key="9">
    <source>
        <dbReference type="PROSITE" id="PS51007"/>
    </source>
</evidence>
<reference evidence="10" key="1">
    <citation type="submission" date="2023-07" db="EMBL/GenBank/DDBJ databases">
        <title>Two novel species in the genus Flavivirga.</title>
        <authorList>
            <person name="Kwon K."/>
        </authorList>
    </citation>
    <scope>NUCLEOTIDE SEQUENCE</scope>
    <source>
        <strain evidence="10">KCTC 52353</strain>
    </source>
</reference>
<evidence type="ECO:0000313" key="10">
    <source>
        <dbReference type="EMBL" id="MDO5968808.1"/>
    </source>
</evidence>
<dbReference type="RefSeq" id="WP_303276490.1">
    <property type="nucleotide sequence ID" value="NZ_JAUOEK010000055.1"/>
</dbReference>
<evidence type="ECO:0000256" key="5">
    <source>
        <dbReference type="ARBA" id="ARBA00023002"/>
    </source>
</evidence>
<keyword evidence="10" id="KW-0575">Peroxidase</keyword>
<feature type="domain" description="Cytochrome c" evidence="9">
    <location>
        <begin position="452"/>
        <end position="594"/>
    </location>
</feature>
<dbReference type="Proteomes" id="UP001176883">
    <property type="component" value="Unassembled WGS sequence"/>
</dbReference>